<keyword evidence="3" id="KW-1185">Reference proteome</keyword>
<name>A0ABV0D020_9SPHN</name>
<dbReference type="InterPro" id="IPR005625">
    <property type="entry name" value="PepSY-ass_TM"/>
</dbReference>
<accession>A0ABV0D020</accession>
<evidence type="ECO:0000256" key="1">
    <source>
        <dbReference type="SAM" id="Phobius"/>
    </source>
</evidence>
<keyword evidence="1" id="KW-0472">Membrane</keyword>
<evidence type="ECO:0000313" key="3">
    <source>
        <dbReference type="Proteomes" id="UP001484535"/>
    </source>
</evidence>
<keyword evidence="1" id="KW-1133">Transmembrane helix</keyword>
<gene>
    <name evidence="2" type="ORF">ABDJ38_14975</name>
</gene>
<organism evidence="2 3">
    <name type="scientific">Aurantiacibacter flavus</name>
    <dbReference type="NCBI Taxonomy" id="3145232"/>
    <lineage>
        <taxon>Bacteria</taxon>
        <taxon>Pseudomonadati</taxon>
        <taxon>Pseudomonadota</taxon>
        <taxon>Alphaproteobacteria</taxon>
        <taxon>Sphingomonadales</taxon>
        <taxon>Erythrobacteraceae</taxon>
        <taxon>Aurantiacibacter</taxon>
    </lineage>
</organism>
<protein>
    <submittedName>
        <fullName evidence="2">PepSY-associated TM helix domain-containing protein</fullName>
    </submittedName>
</protein>
<sequence>MLIAHRWFGLIVALAVVITGLTGAVIPYQDHIRSLVAGEVWDVSPPVPGAPVLSGLELKRIVEEETGGAVSFIQLVPDADHASSVFVSAQTGEPPLPFQQYFLDPYTGDIRARVKFAELSDGPINIAPFLVSVHYSLAAGQTGRLILGVVALAWLLLSIAGLVLTFSRRRSPSFWRHWGRAWRLRRRGAHKVRLCDFHRATGLWLAPLTFVFTWSAVAFNLDAVHEPVQRMLGAQGLYEPVDNPAPDAGQAMPPERAEEVGARLMQAQADQRGFTVRGPEALSFRPYANVIGYYARTSLDGPTETGSTAVWFDQASGRLIEFRQQFGETSADAFDKSLRLLHTGEMFGEGYKLVISLFGLIVAATALAGVFLWLRNSRRSAPSPMGED</sequence>
<feature type="transmembrane region" description="Helical" evidence="1">
    <location>
        <begin position="7"/>
        <end position="26"/>
    </location>
</feature>
<dbReference type="RefSeq" id="WP_346785932.1">
    <property type="nucleotide sequence ID" value="NZ_JBDLBR010000005.1"/>
</dbReference>
<dbReference type="Proteomes" id="UP001484535">
    <property type="component" value="Unassembled WGS sequence"/>
</dbReference>
<reference evidence="2 3" key="1">
    <citation type="submission" date="2024-05" db="EMBL/GenBank/DDBJ databases">
        <authorList>
            <person name="Park S."/>
        </authorList>
    </citation>
    <scope>NUCLEOTIDE SEQUENCE [LARGE SCALE GENOMIC DNA]</scope>
    <source>
        <strain evidence="2 3">DGU5</strain>
    </source>
</reference>
<dbReference type="PANTHER" id="PTHR34219">
    <property type="entry name" value="IRON-REGULATED INNER MEMBRANE PROTEIN-RELATED"/>
    <property type="match status" value="1"/>
</dbReference>
<dbReference type="EMBL" id="JBDLBR010000005">
    <property type="protein sequence ID" value="MEN7538483.1"/>
    <property type="molecule type" value="Genomic_DNA"/>
</dbReference>
<dbReference type="Pfam" id="PF03929">
    <property type="entry name" value="PepSY_TM"/>
    <property type="match status" value="1"/>
</dbReference>
<feature type="transmembrane region" description="Helical" evidence="1">
    <location>
        <begin position="145"/>
        <end position="166"/>
    </location>
</feature>
<evidence type="ECO:0000313" key="2">
    <source>
        <dbReference type="EMBL" id="MEN7538483.1"/>
    </source>
</evidence>
<comment type="caution">
    <text evidence="2">The sequence shown here is derived from an EMBL/GenBank/DDBJ whole genome shotgun (WGS) entry which is preliminary data.</text>
</comment>
<keyword evidence="1" id="KW-0812">Transmembrane</keyword>
<dbReference type="PANTHER" id="PTHR34219:SF5">
    <property type="entry name" value="BLR4505 PROTEIN"/>
    <property type="match status" value="1"/>
</dbReference>
<feature type="transmembrane region" description="Helical" evidence="1">
    <location>
        <begin position="353"/>
        <end position="374"/>
    </location>
</feature>
<proteinExistence type="predicted"/>
<feature type="transmembrane region" description="Helical" evidence="1">
    <location>
        <begin position="201"/>
        <end position="221"/>
    </location>
</feature>